<comment type="similarity">
    <text evidence="1">Belongs to the DNA polymerase type-B family.</text>
</comment>
<dbReference type="GO" id="GO:0003677">
    <property type="term" value="F:DNA binding"/>
    <property type="evidence" value="ECO:0007669"/>
    <property type="project" value="UniProtKB-KW"/>
</dbReference>
<dbReference type="Pfam" id="PF03175">
    <property type="entry name" value="DNA_pol_B_2"/>
    <property type="match status" value="1"/>
</dbReference>
<keyword evidence="7" id="KW-0238">DNA-binding</keyword>
<evidence type="ECO:0000256" key="7">
    <source>
        <dbReference type="ARBA" id="ARBA00023125"/>
    </source>
</evidence>
<evidence type="ECO:0000313" key="10">
    <source>
        <dbReference type="Proteomes" id="UP000887578"/>
    </source>
</evidence>
<keyword evidence="4" id="KW-0548">Nucleotidyltransferase</keyword>
<evidence type="ECO:0000256" key="8">
    <source>
        <dbReference type="ARBA" id="ARBA00049244"/>
    </source>
</evidence>
<keyword evidence="6" id="KW-0239">DNA-directed DNA polymerase</keyword>
<dbReference type="WBParaSite" id="PDA_v2.g6826.t1">
    <property type="protein sequence ID" value="PDA_v2.g6826.t1"/>
    <property type="gene ID" value="PDA_v2.g6826"/>
</dbReference>
<dbReference type="SUPFAM" id="SSF56672">
    <property type="entry name" value="DNA/RNA polymerases"/>
    <property type="match status" value="1"/>
</dbReference>
<feature type="domain" description="DNA-directed DNA polymerase family B mitochondria/virus" evidence="9">
    <location>
        <begin position="756"/>
        <end position="940"/>
    </location>
</feature>
<keyword evidence="5" id="KW-0235">DNA replication</keyword>
<evidence type="ECO:0000313" key="11">
    <source>
        <dbReference type="WBParaSite" id="PDA_v2.g6826.t1"/>
    </source>
</evidence>
<accession>A0A914QY49</accession>
<dbReference type="Gene3D" id="3.40.960.10">
    <property type="entry name" value="VSR Endonuclease"/>
    <property type="match status" value="1"/>
</dbReference>
<evidence type="ECO:0000256" key="3">
    <source>
        <dbReference type="ARBA" id="ARBA00022679"/>
    </source>
</evidence>
<dbReference type="GO" id="GO:0000166">
    <property type="term" value="F:nucleotide binding"/>
    <property type="evidence" value="ECO:0007669"/>
    <property type="project" value="InterPro"/>
</dbReference>
<dbReference type="InterPro" id="IPR043502">
    <property type="entry name" value="DNA/RNA_pol_sf"/>
</dbReference>
<reference evidence="11" key="1">
    <citation type="submission" date="2022-11" db="UniProtKB">
        <authorList>
            <consortium name="WormBaseParasite"/>
        </authorList>
    </citation>
    <scope>IDENTIFICATION</scope>
</reference>
<dbReference type="InterPro" id="IPR004868">
    <property type="entry name" value="DNA-dir_DNA_pol_B_mt/vir"/>
</dbReference>
<keyword evidence="10" id="KW-1185">Reference proteome</keyword>
<protein>
    <recommendedName>
        <fullName evidence="2">DNA-directed DNA polymerase</fullName>
        <ecNumber evidence="2">2.7.7.7</ecNumber>
    </recommendedName>
</protein>
<dbReference type="PANTHER" id="PTHR33568">
    <property type="entry name" value="DNA POLYMERASE"/>
    <property type="match status" value="1"/>
</dbReference>
<evidence type="ECO:0000256" key="1">
    <source>
        <dbReference type="ARBA" id="ARBA00005755"/>
    </source>
</evidence>
<dbReference type="GO" id="GO:0006260">
    <property type="term" value="P:DNA replication"/>
    <property type="evidence" value="ECO:0007669"/>
    <property type="project" value="UniProtKB-KW"/>
</dbReference>
<evidence type="ECO:0000256" key="4">
    <source>
        <dbReference type="ARBA" id="ARBA00022695"/>
    </source>
</evidence>
<sequence>MEPLAKRRREDYIRLRTEDEDFEDEFQVIYPNFCNIIHLDEKPEVRNVGIVKYYFEIIFNTSIAVENPRADFLNKIQDTIDTIKAEEPNAEKIGLILKSISENSRMEHDIHIPFALVKDDIVQFFSNRLEQMHESNQACDLFTEILLLEITVYKTVLGGSSDDESQSEQVINKKNLISPQNTLNMCLFFCVYGLLEIIKIEKQAKNIVAQGNNVRSRMHVFNKTERIKNVRNSLENPNEETTRIVDQLRRDCQIRKNKDGYGSIQQFEKIQDYLNAKYNHTYRLAIFDYYNRKKPEFKGYAKNVKYDIPILFYRNHFYAITNMKNFVNNDGKKSRYYCLDCESTFTNASRHESKCIRKCNACARFGYEYPCENQKIHIKCESCQKNFFNQDCFDHHKITACALYRKCLKCNVVYSRHNTSKEHVCGEKYCSKCCTYHKKRPCFIQDIKEDNVEDYRIVIFDFEARQDIVLAHGKNEHAVNYGVGYVCCTKCIKNNEWLVNNSSCKICGEGRRINHFSGLNGSNCLSDFMDWLFAANKEYKTIALAHYAGRYDCIFILRELFNRTMGHLVEPTKVGNKEIWMKSFNVDPLYHCSTIASACIRSYRKKHLQKNSLPLIPDGGYHKHSRASEAALRYFYWRRETFNEQIQFHDSPEGEKQIGKYKVDGYIDETKTVIEFNGCAYHGCMRCFKPHTILPTGLKAIDQFERTKEKENMLISMGYDVESVWECEINKMIERFDSVTRAKYFERLIVGPLDPRDAYFGGRTGPLCLYEEISKDEENVKDISLADIRSLYPSVNYGTEYPVGLPDLIDIPQNEQNVCWTKKEDNKFRGLIKCFVVPPKSLKLPVLPFKSTNGFLIFGLCRKCSSDYSKKCTKDPDYDCQHSDEQRGFLITTTDMELNLALEKGYVVTKVFSAYHFTKFSNELFAPYVRDCLKLKVENDDFPSDVVTEEDQQHFIQTYKDRFNIIIDKEMIQKNPGLRYISKLAANSMWGRFSLRNNLAKTVIVTTGVKANAVMSKDNAIISTVDILNNKEVMITYTMKKDFVTENASSNIIVSLWTTSAARIVLYRLMELVEKDPNCKLLYTDTDSILLKHLKGILPFPLGNFLGDMALEHCNIKEYVSGGCKQYALKIKGKNGEFIYILKIRGISITSEVAKDLHFESFKSMVKEYGSGKTLSLPTSRIVPHRTGHVYTVESTKIYRTIYQKGLILENGDIIPLGYK</sequence>
<dbReference type="EC" id="2.7.7.7" evidence="2"/>
<evidence type="ECO:0000256" key="6">
    <source>
        <dbReference type="ARBA" id="ARBA00022932"/>
    </source>
</evidence>
<organism evidence="10 11">
    <name type="scientific">Panagrolaimus davidi</name>
    <dbReference type="NCBI Taxonomy" id="227884"/>
    <lineage>
        <taxon>Eukaryota</taxon>
        <taxon>Metazoa</taxon>
        <taxon>Ecdysozoa</taxon>
        <taxon>Nematoda</taxon>
        <taxon>Chromadorea</taxon>
        <taxon>Rhabditida</taxon>
        <taxon>Tylenchina</taxon>
        <taxon>Panagrolaimomorpha</taxon>
        <taxon>Panagrolaimoidea</taxon>
        <taxon>Panagrolaimidae</taxon>
        <taxon>Panagrolaimus</taxon>
    </lineage>
</organism>
<evidence type="ECO:0000256" key="2">
    <source>
        <dbReference type="ARBA" id="ARBA00012417"/>
    </source>
</evidence>
<proteinExistence type="inferred from homology"/>
<dbReference type="SUPFAM" id="SSF52980">
    <property type="entry name" value="Restriction endonuclease-like"/>
    <property type="match status" value="1"/>
</dbReference>
<evidence type="ECO:0000259" key="9">
    <source>
        <dbReference type="Pfam" id="PF03175"/>
    </source>
</evidence>
<dbReference type="GO" id="GO:0003887">
    <property type="term" value="F:DNA-directed DNA polymerase activity"/>
    <property type="evidence" value="ECO:0007669"/>
    <property type="project" value="UniProtKB-KW"/>
</dbReference>
<dbReference type="Gene3D" id="3.90.1600.10">
    <property type="entry name" value="Palm domain of DNA polymerase"/>
    <property type="match status" value="1"/>
</dbReference>
<dbReference type="InterPro" id="IPR011335">
    <property type="entry name" value="Restrct_endonuc-II-like"/>
</dbReference>
<dbReference type="Proteomes" id="UP000887578">
    <property type="component" value="Unplaced"/>
</dbReference>
<name>A0A914QY49_9BILA</name>
<evidence type="ECO:0000256" key="5">
    <source>
        <dbReference type="ARBA" id="ARBA00022705"/>
    </source>
</evidence>
<dbReference type="AlphaFoldDB" id="A0A914QY49"/>
<dbReference type="InterPro" id="IPR023211">
    <property type="entry name" value="DNA_pol_palm_dom_sf"/>
</dbReference>
<dbReference type="GO" id="GO:0006281">
    <property type="term" value="P:DNA repair"/>
    <property type="evidence" value="ECO:0007669"/>
    <property type="project" value="UniProtKB-ARBA"/>
</dbReference>
<comment type="catalytic activity">
    <reaction evidence="8">
        <text>DNA(n) + a 2'-deoxyribonucleoside 5'-triphosphate = DNA(n+1) + diphosphate</text>
        <dbReference type="Rhea" id="RHEA:22508"/>
        <dbReference type="Rhea" id="RHEA-COMP:17339"/>
        <dbReference type="Rhea" id="RHEA-COMP:17340"/>
        <dbReference type="ChEBI" id="CHEBI:33019"/>
        <dbReference type="ChEBI" id="CHEBI:61560"/>
        <dbReference type="ChEBI" id="CHEBI:173112"/>
        <dbReference type="EC" id="2.7.7.7"/>
    </reaction>
</comment>
<keyword evidence="3" id="KW-0808">Transferase</keyword>
<dbReference type="PANTHER" id="PTHR33568:SF3">
    <property type="entry name" value="DNA-DIRECTED DNA POLYMERASE"/>
    <property type="match status" value="1"/>
</dbReference>